<dbReference type="NCBIfam" id="TIGR00229">
    <property type="entry name" value="sensory_box"/>
    <property type="match status" value="1"/>
</dbReference>
<evidence type="ECO:0000256" key="4">
    <source>
        <dbReference type="ARBA" id="ARBA00022679"/>
    </source>
</evidence>
<evidence type="ECO:0000313" key="13">
    <source>
        <dbReference type="EMBL" id="HHI89227.1"/>
    </source>
</evidence>
<dbReference type="SMART" id="SM00388">
    <property type="entry name" value="HisKA"/>
    <property type="match status" value="1"/>
</dbReference>
<reference evidence="13" key="1">
    <citation type="journal article" date="2020" name="mSystems">
        <title>Genome- and Community-Level Interaction Insights into Carbon Utilization and Element Cycling Functions of Hydrothermarchaeota in Hydrothermal Sediment.</title>
        <authorList>
            <person name="Zhou Z."/>
            <person name="Liu Y."/>
            <person name="Xu W."/>
            <person name="Pan J."/>
            <person name="Luo Z.H."/>
            <person name="Li M."/>
        </authorList>
    </citation>
    <scope>NUCLEOTIDE SEQUENCE [LARGE SCALE GENOMIC DNA]</scope>
    <source>
        <strain evidence="13">HyVt-538</strain>
    </source>
</reference>
<dbReference type="CDD" id="cd00082">
    <property type="entry name" value="HisKA"/>
    <property type="match status" value="1"/>
</dbReference>
<dbReference type="SUPFAM" id="SSF55785">
    <property type="entry name" value="PYP-like sensor domain (PAS domain)"/>
    <property type="match status" value="1"/>
</dbReference>
<gene>
    <name evidence="13" type="ORF">ENK01_04660</name>
</gene>
<evidence type="ECO:0000256" key="3">
    <source>
        <dbReference type="ARBA" id="ARBA00022553"/>
    </source>
</evidence>
<keyword evidence="7" id="KW-0067">ATP-binding</keyword>
<accession>A0A7V5NXW6</accession>
<keyword evidence="6" id="KW-0418">Kinase</keyword>
<sequence>MFTRRGQENQIVMDRHMGAEDMENLQDADIIDHEVDTFRITPGMETELFHILDQALDVGISVLDKDLNYLYINKKAASTLKLKEGEFSVGDPLSKVHKLMVEKGVIDPKVLNRNKLSEEELREVFKGGLEEVKDLTPLKDGTIQRLTRQKTKGGYTISINHDVTQLLQKEEMLQKALELGKSGYWIYDFRTKKLELSKSLEKILTPQELDDLHNKGIYSMVHPEDREGYKNALIAMQQNNDTIEFVGRNKTETKWFRTTGNSERDANGRLVRLRAFVKDITEEKKQAQELERAKDAAIAANIAKSEFLANMSHEIRTPMNGVLGMAELLEESNIDERQREYVNVITRSSNALLTIINDILDFSKIEAGAFELDPIPFNLQDV</sequence>
<evidence type="ECO:0000259" key="11">
    <source>
        <dbReference type="PROSITE" id="PS50112"/>
    </source>
</evidence>
<feature type="non-terminal residue" evidence="13">
    <location>
        <position position="382"/>
    </location>
</feature>
<evidence type="ECO:0000259" key="10">
    <source>
        <dbReference type="PROSITE" id="PS50109"/>
    </source>
</evidence>
<evidence type="ECO:0000259" key="12">
    <source>
        <dbReference type="PROSITE" id="PS50113"/>
    </source>
</evidence>
<dbReference type="PANTHER" id="PTHR45339">
    <property type="entry name" value="HYBRID SIGNAL TRANSDUCTION HISTIDINE KINASE J"/>
    <property type="match status" value="1"/>
</dbReference>
<evidence type="ECO:0000256" key="1">
    <source>
        <dbReference type="ARBA" id="ARBA00000085"/>
    </source>
</evidence>
<dbReference type="PROSITE" id="PS50109">
    <property type="entry name" value="HIS_KIN"/>
    <property type="match status" value="1"/>
</dbReference>
<feature type="domain" description="PAS" evidence="11">
    <location>
        <begin position="169"/>
        <end position="240"/>
    </location>
</feature>
<dbReference type="Pfam" id="PF08447">
    <property type="entry name" value="PAS_3"/>
    <property type="match status" value="1"/>
</dbReference>
<dbReference type="GO" id="GO:0005524">
    <property type="term" value="F:ATP binding"/>
    <property type="evidence" value="ECO:0007669"/>
    <property type="project" value="UniProtKB-KW"/>
</dbReference>
<dbReference type="EC" id="2.7.13.3" evidence="2"/>
<name>A0A7V5NXW6_9PROT</name>
<dbReference type="InterPro" id="IPR036097">
    <property type="entry name" value="HisK_dim/P_sf"/>
</dbReference>
<dbReference type="SMART" id="SM00091">
    <property type="entry name" value="PAS"/>
    <property type="match status" value="2"/>
</dbReference>
<dbReference type="PANTHER" id="PTHR45339:SF1">
    <property type="entry name" value="HYBRID SIGNAL TRANSDUCTION HISTIDINE KINASE J"/>
    <property type="match status" value="1"/>
</dbReference>
<evidence type="ECO:0000256" key="8">
    <source>
        <dbReference type="ARBA" id="ARBA00023012"/>
    </source>
</evidence>
<keyword evidence="4" id="KW-0808">Transferase</keyword>
<evidence type="ECO:0000256" key="5">
    <source>
        <dbReference type="ARBA" id="ARBA00022741"/>
    </source>
</evidence>
<evidence type="ECO:0000256" key="2">
    <source>
        <dbReference type="ARBA" id="ARBA00012438"/>
    </source>
</evidence>
<keyword evidence="9" id="KW-0175">Coiled coil</keyword>
<dbReference type="AlphaFoldDB" id="A0A7V5NXW6"/>
<protein>
    <recommendedName>
        <fullName evidence="2">histidine kinase</fullName>
        <ecNumber evidence="2">2.7.13.3</ecNumber>
    </recommendedName>
</protein>
<dbReference type="InterPro" id="IPR000700">
    <property type="entry name" value="PAS-assoc_C"/>
</dbReference>
<dbReference type="GO" id="GO:0000155">
    <property type="term" value="F:phosphorelay sensor kinase activity"/>
    <property type="evidence" value="ECO:0007669"/>
    <property type="project" value="InterPro"/>
</dbReference>
<dbReference type="InterPro" id="IPR000014">
    <property type="entry name" value="PAS"/>
</dbReference>
<dbReference type="Gene3D" id="3.30.450.20">
    <property type="entry name" value="PAS domain"/>
    <property type="match status" value="1"/>
</dbReference>
<keyword evidence="8" id="KW-0902">Two-component regulatory system</keyword>
<keyword evidence="5" id="KW-0547">Nucleotide-binding</keyword>
<feature type="coiled-coil region" evidence="9">
    <location>
        <begin position="273"/>
        <end position="300"/>
    </location>
</feature>
<dbReference type="EMBL" id="DROP01000313">
    <property type="protein sequence ID" value="HHI89227.1"/>
    <property type="molecule type" value="Genomic_DNA"/>
</dbReference>
<dbReference type="Gene3D" id="1.10.287.130">
    <property type="match status" value="1"/>
</dbReference>
<comment type="catalytic activity">
    <reaction evidence="1">
        <text>ATP + protein L-histidine = ADP + protein N-phospho-L-histidine.</text>
        <dbReference type="EC" id="2.7.13.3"/>
    </reaction>
</comment>
<dbReference type="SUPFAM" id="SSF47384">
    <property type="entry name" value="Homodimeric domain of signal transducing histidine kinase"/>
    <property type="match status" value="1"/>
</dbReference>
<proteinExistence type="predicted"/>
<dbReference type="PROSITE" id="PS50112">
    <property type="entry name" value="PAS"/>
    <property type="match status" value="1"/>
</dbReference>
<evidence type="ECO:0000256" key="6">
    <source>
        <dbReference type="ARBA" id="ARBA00022777"/>
    </source>
</evidence>
<dbReference type="Pfam" id="PF00512">
    <property type="entry name" value="HisKA"/>
    <property type="match status" value="1"/>
</dbReference>
<comment type="caution">
    <text evidence="13">The sequence shown here is derived from an EMBL/GenBank/DDBJ whole genome shotgun (WGS) entry which is preliminary data.</text>
</comment>
<feature type="domain" description="Histidine kinase" evidence="10">
    <location>
        <begin position="310"/>
        <end position="382"/>
    </location>
</feature>
<evidence type="ECO:0000256" key="7">
    <source>
        <dbReference type="ARBA" id="ARBA00022840"/>
    </source>
</evidence>
<dbReference type="InterPro" id="IPR003661">
    <property type="entry name" value="HisK_dim/P_dom"/>
</dbReference>
<dbReference type="InterPro" id="IPR013655">
    <property type="entry name" value="PAS_fold_3"/>
</dbReference>
<keyword evidence="3" id="KW-0597">Phosphoprotein</keyword>
<dbReference type="PROSITE" id="PS50113">
    <property type="entry name" value="PAC"/>
    <property type="match status" value="1"/>
</dbReference>
<dbReference type="CDD" id="cd00130">
    <property type="entry name" value="PAS"/>
    <property type="match status" value="1"/>
</dbReference>
<organism evidence="13">
    <name type="scientific">Hellea balneolensis</name>
    <dbReference type="NCBI Taxonomy" id="287478"/>
    <lineage>
        <taxon>Bacteria</taxon>
        <taxon>Pseudomonadati</taxon>
        <taxon>Pseudomonadota</taxon>
        <taxon>Alphaproteobacteria</taxon>
        <taxon>Maricaulales</taxon>
        <taxon>Robiginitomaculaceae</taxon>
        <taxon>Hellea</taxon>
    </lineage>
</organism>
<dbReference type="Proteomes" id="UP000885806">
    <property type="component" value="Unassembled WGS sequence"/>
</dbReference>
<evidence type="ECO:0000256" key="9">
    <source>
        <dbReference type="SAM" id="Coils"/>
    </source>
</evidence>
<dbReference type="InterPro" id="IPR005467">
    <property type="entry name" value="His_kinase_dom"/>
</dbReference>
<dbReference type="FunFam" id="1.10.287.130:FF:000002">
    <property type="entry name" value="Two-component osmosensing histidine kinase"/>
    <property type="match status" value="1"/>
</dbReference>
<dbReference type="InterPro" id="IPR035965">
    <property type="entry name" value="PAS-like_dom_sf"/>
</dbReference>
<feature type="domain" description="PAC" evidence="12">
    <location>
        <begin position="239"/>
        <end position="292"/>
    </location>
</feature>